<evidence type="ECO:0000259" key="2">
    <source>
        <dbReference type="Pfam" id="PF25055"/>
    </source>
</evidence>
<gene>
    <name evidence="3" type="ORF">GOP47_0015720</name>
</gene>
<dbReference type="InterPro" id="IPR000225">
    <property type="entry name" value="Armadillo"/>
</dbReference>
<dbReference type="InterPro" id="IPR056694">
    <property type="entry name" value="DUF7792"/>
</dbReference>
<protein>
    <recommendedName>
        <fullName evidence="2">DUF7792 domain-containing protein</fullName>
    </recommendedName>
</protein>
<dbReference type="Gene3D" id="1.20.930.20">
    <property type="entry name" value="Adaptor protein Cbl, N-terminal domain"/>
    <property type="match status" value="1"/>
</dbReference>
<evidence type="ECO:0000256" key="1">
    <source>
        <dbReference type="SAM" id="MobiDB-lite"/>
    </source>
</evidence>
<accession>A0A9D4UKU4</accession>
<dbReference type="OrthoDB" id="7537227at2759"/>
<keyword evidence="4" id="KW-1185">Reference proteome</keyword>
<dbReference type="GO" id="GO:0007166">
    <property type="term" value="P:cell surface receptor signaling pathway"/>
    <property type="evidence" value="ECO:0007669"/>
    <property type="project" value="InterPro"/>
</dbReference>
<proteinExistence type="predicted"/>
<dbReference type="InterPro" id="IPR016024">
    <property type="entry name" value="ARM-type_fold"/>
</dbReference>
<dbReference type="PANTHER" id="PTHR46168:SF1">
    <property type="entry name" value="ARMADILLO REPEAT ONLY 4"/>
    <property type="match status" value="1"/>
</dbReference>
<evidence type="ECO:0000313" key="3">
    <source>
        <dbReference type="EMBL" id="KAI5069419.1"/>
    </source>
</evidence>
<dbReference type="EMBL" id="JABFUD020000015">
    <property type="protein sequence ID" value="KAI5069419.1"/>
    <property type="molecule type" value="Genomic_DNA"/>
</dbReference>
<feature type="region of interest" description="Disordered" evidence="1">
    <location>
        <begin position="315"/>
        <end position="374"/>
    </location>
</feature>
<dbReference type="AlphaFoldDB" id="A0A9D4UKU4"/>
<dbReference type="Pfam" id="PF25055">
    <property type="entry name" value="DUF7792"/>
    <property type="match status" value="1"/>
</dbReference>
<name>A0A9D4UKU4_ADICA</name>
<dbReference type="SMART" id="SM00185">
    <property type="entry name" value="ARM"/>
    <property type="match status" value="5"/>
</dbReference>
<feature type="compositionally biased region" description="Basic and acidic residues" evidence="1">
    <location>
        <begin position="361"/>
        <end position="374"/>
    </location>
</feature>
<sequence length="620" mass="67980">MEKIEDILTLPVQLTEELRQSANEAGTYRLECGELKAKAESLRQLLRLVARGSNNDGLCMRPMRRIMQELEKSLCKALILVRKCKSTSVFQRVITIMSANDFKRVNHLLDNAIADITWLLSISGSGNCKLELNGLPPIASSEPMMSLFWENIALLERGTEDQKEDAASSLGLLARDNDRLGRIIVEEGAVVPLVKVLTEGTPKAREAAAKALGYMAKDASTVKQMIADGIAPAFVKILISAPMRVQIEVAHTLCQTVAIDPTQQETYMEHQAIRPLVSLLGESLEEPDKMQQAVAIQKLVTTVAANRAQQVHLEAPIPKPGSKPSAHPSVLPQPNSKGKPGVIQRASPPSMDPGRGLSQRELNKRERDSESAEVKAELKAEVARTLWMLVKGNSKISKNLTETKALLCFATLMDKWRGAVRFNSVMALTELAAVAEKDVELRRAAFKMSSPAARVVVDQLLRLIEEGDPSLQVPCIRAIGCLSRTFPVRETRVVKPLVNQLENTSDNVAAEAVMALEKFACTENFLHKEHSQAIVEASGAPPIVQIIYFGEGEAQISAVMLMCYLALHVGESEELAKAEPLPALKGFTKNPALNHHPFLDKLLAQAITRLQIFQEKGTSD</sequence>
<dbReference type="InterPro" id="IPR011989">
    <property type="entry name" value="ARM-like"/>
</dbReference>
<dbReference type="Proteomes" id="UP000886520">
    <property type="component" value="Chromosome 15"/>
</dbReference>
<dbReference type="CDD" id="cd21037">
    <property type="entry name" value="MLKL_NTD"/>
    <property type="match status" value="1"/>
</dbReference>
<comment type="caution">
    <text evidence="3">The sequence shown here is derived from an EMBL/GenBank/DDBJ whole genome shotgun (WGS) entry which is preliminary data.</text>
</comment>
<dbReference type="SUPFAM" id="SSF48371">
    <property type="entry name" value="ARM repeat"/>
    <property type="match status" value="1"/>
</dbReference>
<reference evidence="3" key="1">
    <citation type="submission" date="2021-01" db="EMBL/GenBank/DDBJ databases">
        <title>Adiantum capillus-veneris genome.</title>
        <authorList>
            <person name="Fang Y."/>
            <person name="Liao Q."/>
        </authorList>
    </citation>
    <scope>NUCLEOTIDE SEQUENCE</scope>
    <source>
        <strain evidence="3">H3</strain>
        <tissue evidence="3">Leaf</tissue>
    </source>
</reference>
<organism evidence="3 4">
    <name type="scientific">Adiantum capillus-veneris</name>
    <name type="common">Maidenhair fern</name>
    <dbReference type="NCBI Taxonomy" id="13818"/>
    <lineage>
        <taxon>Eukaryota</taxon>
        <taxon>Viridiplantae</taxon>
        <taxon>Streptophyta</taxon>
        <taxon>Embryophyta</taxon>
        <taxon>Tracheophyta</taxon>
        <taxon>Polypodiopsida</taxon>
        <taxon>Polypodiidae</taxon>
        <taxon>Polypodiales</taxon>
        <taxon>Pteridineae</taxon>
        <taxon>Pteridaceae</taxon>
        <taxon>Vittarioideae</taxon>
        <taxon>Adiantum</taxon>
    </lineage>
</organism>
<dbReference type="Gene3D" id="1.25.10.10">
    <property type="entry name" value="Leucine-rich Repeat Variant"/>
    <property type="match status" value="2"/>
</dbReference>
<dbReference type="PANTHER" id="PTHR46168">
    <property type="entry name" value="ARMADILLO REPEAT ONLY 4"/>
    <property type="match status" value="1"/>
</dbReference>
<dbReference type="InterPro" id="IPR059179">
    <property type="entry name" value="MLKL-like_MCAfunc"/>
</dbReference>
<dbReference type="InterPro" id="IPR036537">
    <property type="entry name" value="Adaptor_Cbl_N_dom_sf"/>
</dbReference>
<feature type="domain" description="DUF7792" evidence="2">
    <location>
        <begin position="5"/>
        <end position="123"/>
    </location>
</feature>
<evidence type="ECO:0000313" key="4">
    <source>
        <dbReference type="Proteomes" id="UP000886520"/>
    </source>
</evidence>